<proteinExistence type="predicted"/>
<sequence>MRALRKGLAYCWSVAIAAAPASGLPSFRSLDCTDDDFALIIKQNLTTSRLQRAITAEAES</sequence>
<name>A0A7X5TU47_9MICO</name>
<reference evidence="2 3" key="1">
    <citation type="submission" date="2020-02" db="EMBL/GenBank/DDBJ databases">
        <title>Sequencing the genomes of 1000 actinobacteria strains.</title>
        <authorList>
            <person name="Klenk H.-P."/>
        </authorList>
    </citation>
    <scope>NUCLEOTIDE SEQUENCE [LARGE SCALE GENOMIC DNA]</scope>
    <source>
        <strain evidence="2 3">DSM 27960</strain>
    </source>
</reference>
<dbReference type="RefSeq" id="WP_167152395.1">
    <property type="nucleotide sequence ID" value="NZ_JAAMOX010000004.1"/>
</dbReference>
<comment type="caution">
    <text evidence="2">The sequence shown here is derived from an EMBL/GenBank/DDBJ whole genome shotgun (WGS) entry which is preliminary data.</text>
</comment>
<protein>
    <submittedName>
        <fullName evidence="2">Uncharacterized protein</fullName>
    </submittedName>
</protein>
<keyword evidence="3" id="KW-1185">Reference proteome</keyword>
<dbReference type="EMBL" id="JAAMOX010000004">
    <property type="protein sequence ID" value="NIH55311.1"/>
    <property type="molecule type" value="Genomic_DNA"/>
</dbReference>
<feature type="chain" id="PRO_5030680320" evidence="1">
    <location>
        <begin position="18"/>
        <end position="60"/>
    </location>
</feature>
<dbReference type="Proteomes" id="UP000541033">
    <property type="component" value="Unassembled WGS sequence"/>
</dbReference>
<dbReference type="AlphaFoldDB" id="A0A7X5TU47"/>
<evidence type="ECO:0000256" key="1">
    <source>
        <dbReference type="SAM" id="SignalP"/>
    </source>
</evidence>
<organism evidence="2 3">
    <name type="scientific">Lysinibacter cavernae</name>
    <dbReference type="NCBI Taxonomy" id="1640652"/>
    <lineage>
        <taxon>Bacteria</taxon>
        <taxon>Bacillati</taxon>
        <taxon>Actinomycetota</taxon>
        <taxon>Actinomycetes</taxon>
        <taxon>Micrococcales</taxon>
        <taxon>Microbacteriaceae</taxon>
        <taxon>Lysinibacter</taxon>
    </lineage>
</organism>
<accession>A0A7X5TU47</accession>
<gene>
    <name evidence="2" type="ORF">FHX76_003232</name>
</gene>
<evidence type="ECO:0000313" key="2">
    <source>
        <dbReference type="EMBL" id="NIH55311.1"/>
    </source>
</evidence>
<feature type="signal peptide" evidence="1">
    <location>
        <begin position="1"/>
        <end position="17"/>
    </location>
</feature>
<keyword evidence="1" id="KW-0732">Signal</keyword>
<evidence type="ECO:0000313" key="3">
    <source>
        <dbReference type="Proteomes" id="UP000541033"/>
    </source>
</evidence>